<gene>
    <name evidence="1" type="ORF">Aau02nite_67290</name>
</gene>
<evidence type="ECO:0000313" key="1">
    <source>
        <dbReference type="EMBL" id="GIM75706.1"/>
    </source>
</evidence>
<accession>A0A919SNZ0</accession>
<proteinExistence type="predicted"/>
<sequence length="47" mass="4829">MARLAGMTAPMADEDLLRIREAAGARLDAVDAAGIEVPSVDSSDNDA</sequence>
<comment type="caution">
    <text evidence="1">The sequence shown here is derived from an EMBL/GenBank/DDBJ whole genome shotgun (WGS) entry which is preliminary data.</text>
</comment>
<evidence type="ECO:0000313" key="2">
    <source>
        <dbReference type="Proteomes" id="UP000681340"/>
    </source>
</evidence>
<organism evidence="1 2">
    <name type="scientific">Actinoplanes auranticolor</name>
    <dbReference type="NCBI Taxonomy" id="47988"/>
    <lineage>
        <taxon>Bacteria</taxon>
        <taxon>Bacillati</taxon>
        <taxon>Actinomycetota</taxon>
        <taxon>Actinomycetes</taxon>
        <taxon>Micromonosporales</taxon>
        <taxon>Micromonosporaceae</taxon>
        <taxon>Actinoplanes</taxon>
    </lineage>
</organism>
<dbReference type="Proteomes" id="UP000681340">
    <property type="component" value="Unassembled WGS sequence"/>
</dbReference>
<dbReference type="AlphaFoldDB" id="A0A919SNZ0"/>
<keyword evidence="2" id="KW-1185">Reference proteome</keyword>
<name>A0A919SNZ0_9ACTN</name>
<protein>
    <submittedName>
        <fullName evidence="1">Uncharacterized protein</fullName>
    </submittedName>
</protein>
<reference evidence="1" key="1">
    <citation type="submission" date="2021-03" db="EMBL/GenBank/DDBJ databases">
        <title>Whole genome shotgun sequence of Actinoplanes auranticolor NBRC 12245.</title>
        <authorList>
            <person name="Komaki H."/>
            <person name="Tamura T."/>
        </authorList>
    </citation>
    <scope>NUCLEOTIDE SEQUENCE</scope>
    <source>
        <strain evidence="1">NBRC 12245</strain>
    </source>
</reference>
<dbReference type="EMBL" id="BOQL01000058">
    <property type="protein sequence ID" value="GIM75706.1"/>
    <property type="molecule type" value="Genomic_DNA"/>
</dbReference>